<comment type="pathway">
    <text evidence="5">Amino-sugar metabolism; 1,6-anhydro-N-acetylmuramate degradation.</text>
</comment>
<evidence type="ECO:0000259" key="13">
    <source>
        <dbReference type="PROSITE" id="PS51464"/>
    </source>
</evidence>
<organism evidence="14 15">
    <name type="scientific">Vagococcus carniphilus</name>
    <dbReference type="NCBI Taxonomy" id="218144"/>
    <lineage>
        <taxon>Bacteria</taxon>
        <taxon>Bacillati</taxon>
        <taxon>Bacillota</taxon>
        <taxon>Bacilli</taxon>
        <taxon>Lactobacillales</taxon>
        <taxon>Enterococcaceae</taxon>
        <taxon>Vagococcus</taxon>
    </lineage>
</organism>
<keyword evidence="2 12" id="KW-0456">Lyase</keyword>
<dbReference type="NCBIfam" id="NF009222">
    <property type="entry name" value="PRK12570.1"/>
    <property type="match status" value="1"/>
</dbReference>
<comment type="catalytic activity">
    <reaction evidence="4 12">
        <text>N-acetyl-D-muramate 6-phosphate + H2O = N-acetyl-D-glucosamine 6-phosphate + (R)-lactate</text>
        <dbReference type="Rhea" id="RHEA:26410"/>
        <dbReference type="ChEBI" id="CHEBI:15377"/>
        <dbReference type="ChEBI" id="CHEBI:16004"/>
        <dbReference type="ChEBI" id="CHEBI:57513"/>
        <dbReference type="ChEBI" id="CHEBI:58722"/>
        <dbReference type="EC" id="4.2.1.126"/>
    </reaction>
</comment>
<dbReference type="FunFam" id="3.40.50.10490:FF:000014">
    <property type="entry name" value="N-acetylmuramic acid 6-phosphate etherase"/>
    <property type="match status" value="1"/>
</dbReference>
<dbReference type="Pfam" id="PF22645">
    <property type="entry name" value="GKRP_SIS_N"/>
    <property type="match status" value="1"/>
</dbReference>
<evidence type="ECO:0000256" key="1">
    <source>
        <dbReference type="ARBA" id="ARBA00011738"/>
    </source>
</evidence>
<comment type="subunit">
    <text evidence="1 12">Homodimer.</text>
</comment>
<dbReference type="PANTHER" id="PTHR10088">
    <property type="entry name" value="GLUCOKINASE REGULATORY PROTEIN"/>
    <property type="match status" value="1"/>
</dbReference>
<accession>A0A430B3X8</accession>
<dbReference type="UniPathway" id="UPA00342"/>
<dbReference type="HAMAP" id="MF_00068">
    <property type="entry name" value="MurQ"/>
    <property type="match status" value="1"/>
</dbReference>
<dbReference type="PANTHER" id="PTHR10088:SF4">
    <property type="entry name" value="GLUCOKINASE REGULATORY PROTEIN"/>
    <property type="match status" value="1"/>
</dbReference>
<keyword evidence="3 12" id="KW-0119">Carbohydrate metabolism</keyword>
<dbReference type="EC" id="4.2.1.126" evidence="8 12"/>
<dbReference type="SUPFAM" id="SSF53697">
    <property type="entry name" value="SIS domain"/>
    <property type="match status" value="1"/>
</dbReference>
<gene>
    <name evidence="12" type="primary">murQ</name>
    <name evidence="14" type="ORF">CBF28_07475</name>
</gene>
<dbReference type="InterPro" id="IPR005486">
    <property type="entry name" value="Glucokinase_regulatory_CS"/>
</dbReference>
<comment type="pathway">
    <text evidence="6">Cell wall biogenesis.</text>
</comment>
<dbReference type="Proteomes" id="UP000288028">
    <property type="component" value="Unassembled WGS sequence"/>
</dbReference>
<protein>
    <recommendedName>
        <fullName evidence="9 12">N-acetylmuramic acid 6-phosphate etherase</fullName>
        <shortName evidence="12">MurNAc-6-P etherase</shortName>
        <ecNumber evidence="8 12">4.2.1.126</ecNumber>
    </recommendedName>
    <alternativeName>
        <fullName evidence="11 12">N-acetylmuramic acid 6-phosphate hydrolase</fullName>
    </alternativeName>
    <alternativeName>
        <fullName evidence="10 12">N-acetylmuramic acid 6-phosphate lyase</fullName>
    </alternativeName>
</protein>
<dbReference type="Gene3D" id="1.10.8.1080">
    <property type="match status" value="1"/>
</dbReference>
<evidence type="ECO:0000256" key="7">
    <source>
        <dbReference type="ARBA" id="ARBA00061234"/>
    </source>
</evidence>
<dbReference type="GO" id="GO:0097173">
    <property type="term" value="P:N-acetylmuramic acid catabolic process"/>
    <property type="evidence" value="ECO:0007669"/>
    <property type="project" value="UniProtKB-UniPathway"/>
</dbReference>
<dbReference type="CDD" id="cd05007">
    <property type="entry name" value="SIS_Etherase"/>
    <property type="match status" value="1"/>
</dbReference>
<dbReference type="GO" id="GO:0016835">
    <property type="term" value="F:carbon-oxygen lyase activity"/>
    <property type="evidence" value="ECO:0007669"/>
    <property type="project" value="UniProtKB-UniRule"/>
</dbReference>
<dbReference type="GO" id="GO:0009254">
    <property type="term" value="P:peptidoglycan turnover"/>
    <property type="evidence" value="ECO:0007669"/>
    <property type="project" value="TreeGrafter"/>
</dbReference>
<evidence type="ECO:0000256" key="9">
    <source>
        <dbReference type="ARBA" id="ARBA00070061"/>
    </source>
</evidence>
<dbReference type="FunFam" id="1.10.8.1080:FF:000001">
    <property type="entry name" value="N-acetylmuramic acid 6-phosphate etherase"/>
    <property type="match status" value="1"/>
</dbReference>
<dbReference type="NCBIfam" id="TIGR00274">
    <property type="entry name" value="N-acetylmuramic acid 6-phosphate etherase"/>
    <property type="match status" value="1"/>
</dbReference>
<evidence type="ECO:0000256" key="11">
    <source>
        <dbReference type="ARBA" id="ARBA00084049"/>
    </source>
</evidence>
<comment type="miscellaneous">
    <text evidence="12">A lyase-type mechanism (elimination/hydration) is suggested for the cleavage of the lactyl ether bond of MurNAc 6-phosphate, with the formation of an alpha,beta-unsaturated aldehyde intermediate with (E)-stereochemistry, followed by the syn addition of water to give product.</text>
</comment>
<keyword evidence="15" id="KW-1185">Reference proteome</keyword>
<feature type="active site" evidence="12">
    <location>
        <position position="114"/>
    </location>
</feature>
<dbReference type="GO" id="GO:0097367">
    <property type="term" value="F:carbohydrate derivative binding"/>
    <property type="evidence" value="ECO:0007669"/>
    <property type="project" value="InterPro"/>
</dbReference>
<comment type="function">
    <text evidence="12">Specifically catalyzes the cleavage of the D-lactyl ether substituent of MurNAc 6-phosphate, producing GlcNAc 6-phosphate and D-lactate.</text>
</comment>
<dbReference type="Gene3D" id="3.40.50.10490">
    <property type="entry name" value="Glucose-6-phosphate isomerase like protein, domain 1"/>
    <property type="match status" value="1"/>
</dbReference>
<dbReference type="InterPro" id="IPR046348">
    <property type="entry name" value="SIS_dom_sf"/>
</dbReference>
<dbReference type="InterPro" id="IPR040190">
    <property type="entry name" value="MURQ/GCKR"/>
</dbReference>
<dbReference type="PROSITE" id="PS01272">
    <property type="entry name" value="GCKR"/>
    <property type="match status" value="1"/>
</dbReference>
<dbReference type="GO" id="GO:0046348">
    <property type="term" value="P:amino sugar catabolic process"/>
    <property type="evidence" value="ECO:0007669"/>
    <property type="project" value="InterPro"/>
</dbReference>
<feature type="active site" description="Proton donor" evidence="12">
    <location>
        <position position="83"/>
    </location>
</feature>
<evidence type="ECO:0000256" key="6">
    <source>
        <dbReference type="ARBA" id="ARBA00060672"/>
    </source>
</evidence>
<comment type="caution">
    <text evidence="14">The sequence shown here is derived from an EMBL/GenBank/DDBJ whole genome shotgun (WGS) entry which is preliminary data.</text>
</comment>
<dbReference type="PROSITE" id="PS51464">
    <property type="entry name" value="SIS"/>
    <property type="match status" value="1"/>
</dbReference>
<evidence type="ECO:0000256" key="5">
    <source>
        <dbReference type="ARBA" id="ARBA00060595"/>
    </source>
</evidence>
<dbReference type="InterPro" id="IPR001347">
    <property type="entry name" value="SIS_dom"/>
</dbReference>
<evidence type="ECO:0000256" key="3">
    <source>
        <dbReference type="ARBA" id="ARBA00023277"/>
    </source>
</evidence>
<feature type="domain" description="SIS" evidence="13">
    <location>
        <begin position="55"/>
        <end position="218"/>
    </location>
</feature>
<evidence type="ECO:0000256" key="4">
    <source>
        <dbReference type="ARBA" id="ARBA00051747"/>
    </source>
</evidence>
<evidence type="ECO:0000256" key="10">
    <source>
        <dbReference type="ARBA" id="ARBA00077905"/>
    </source>
</evidence>
<dbReference type="NCBIfam" id="NF003915">
    <property type="entry name" value="PRK05441.1"/>
    <property type="match status" value="1"/>
</dbReference>
<evidence type="ECO:0000256" key="2">
    <source>
        <dbReference type="ARBA" id="ARBA00023239"/>
    </source>
</evidence>
<dbReference type="EMBL" id="NGKB01000006">
    <property type="protein sequence ID" value="RSU15024.1"/>
    <property type="molecule type" value="Genomic_DNA"/>
</dbReference>
<name>A0A430B3X8_9ENTE</name>
<evidence type="ECO:0000256" key="8">
    <source>
        <dbReference type="ARBA" id="ARBA00067056"/>
    </source>
</evidence>
<evidence type="ECO:0000313" key="15">
    <source>
        <dbReference type="Proteomes" id="UP000288028"/>
    </source>
</evidence>
<comment type="pathway">
    <text evidence="12">Amino-sugar metabolism; N-acetylmuramate degradation.</text>
</comment>
<evidence type="ECO:0000256" key="12">
    <source>
        <dbReference type="HAMAP-Rule" id="MF_00068"/>
    </source>
</evidence>
<dbReference type="AlphaFoldDB" id="A0A430B3X8"/>
<proteinExistence type="inferred from homology"/>
<dbReference type="InterPro" id="IPR005488">
    <property type="entry name" value="Etherase_MurQ"/>
</dbReference>
<reference evidence="14 15" key="1">
    <citation type="submission" date="2017-05" db="EMBL/GenBank/DDBJ databases">
        <title>Vagococcus spp. assemblies.</title>
        <authorList>
            <person name="Gulvik C.A."/>
        </authorList>
    </citation>
    <scope>NUCLEOTIDE SEQUENCE [LARGE SCALE GENOMIC DNA]</scope>
    <source>
        <strain evidence="14 15">SS1714</strain>
    </source>
</reference>
<evidence type="ECO:0000313" key="14">
    <source>
        <dbReference type="EMBL" id="RSU15024.1"/>
    </source>
</evidence>
<dbReference type="GO" id="GO:0016803">
    <property type="term" value="F:ether hydrolase activity"/>
    <property type="evidence" value="ECO:0007669"/>
    <property type="project" value="TreeGrafter"/>
</dbReference>
<sequence length="303" mass="32572">MDLSKLETENRNPHSLAIDSLSVDELIELINREDETVSKAVKKASPAIEKAIQTALEKFKTGGRIIYIGAGTSGRLGVLDAVECLPTYGVSEEYIFGILAGGVNAMFKAVEGAEDSKELAIEDLKHNKLTSKDCLIGIAASGRTPYVIGALEYANSIGAETISVSCVSNSEVGKVSHYPIEVVTGPEVVTGSTRMKAGTAQKMVLNMISTILMIQTGKVYSNLMVDVKPTNEKLVVRAKNIIKAATNCDDDIAEKTFIASEQNVKVAILMILLEVSNEEAKNLLVNSSGKIYDIVNQKEKEGM</sequence>
<comment type="similarity">
    <text evidence="7 12">Belongs to the GCKR-like family. MurNAc-6-P etherase subfamily.</text>
</comment>